<dbReference type="InterPro" id="IPR037608">
    <property type="entry name" value="STIM1/2"/>
</dbReference>
<name>A0A5A9MUG8_9TELE</name>
<dbReference type="GO" id="GO:0005246">
    <property type="term" value="F:calcium channel regulator activity"/>
    <property type="evidence" value="ECO:0007669"/>
    <property type="project" value="InterPro"/>
</dbReference>
<comment type="caution">
    <text evidence="3">The sequence shown here is derived from an EMBL/GenBank/DDBJ whole genome shotgun (WGS) entry which is preliminary data.</text>
</comment>
<keyword evidence="1" id="KW-0732">Signal</keyword>
<reference evidence="3 4" key="1">
    <citation type="journal article" date="2019" name="Mol. Ecol. Resour.">
        <title>Chromosome-level genome assembly of Triplophysa tibetana, a fish adapted to the harsh high-altitude environment of the Tibetan Plateau.</title>
        <authorList>
            <person name="Yang X."/>
            <person name="Liu H."/>
            <person name="Ma Z."/>
            <person name="Zou Y."/>
            <person name="Zou M."/>
            <person name="Mao Y."/>
            <person name="Li X."/>
            <person name="Wang H."/>
            <person name="Chen T."/>
            <person name="Wang W."/>
            <person name="Yang R."/>
        </authorList>
    </citation>
    <scope>NUCLEOTIDE SEQUENCE [LARGE SCALE GENOMIC DNA]</scope>
    <source>
        <strain evidence="3">TTIB1903HZAU</strain>
        <tissue evidence="3">Muscle</tissue>
    </source>
</reference>
<feature type="chain" id="PRO_5022964844" evidence="1">
    <location>
        <begin position="23"/>
        <end position="92"/>
    </location>
</feature>
<dbReference type="GO" id="GO:0005886">
    <property type="term" value="C:plasma membrane"/>
    <property type="evidence" value="ECO:0007669"/>
    <property type="project" value="TreeGrafter"/>
</dbReference>
<dbReference type="PANTHER" id="PTHR15136">
    <property type="entry name" value="STROMAL INTERACTION MOLECULE HOMOLOG"/>
    <property type="match status" value="1"/>
</dbReference>
<feature type="domain" description="STIM1/2 EF-hand" evidence="2">
    <location>
        <begin position="41"/>
        <end position="84"/>
    </location>
</feature>
<dbReference type="Gene3D" id="1.10.238.180">
    <property type="match status" value="1"/>
</dbReference>
<dbReference type="AlphaFoldDB" id="A0A5A9MUG8"/>
<proteinExistence type="predicted"/>
<dbReference type="GO" id="GO:0006874">
    <property type="term" value="P:intracellular calcium ion homeostasis"/>
    <property type="evidence" value="ECO:0007669"/>
    <property type="project" value="TreeGrafter"/>
</dbReference>
<evidence type="ECO:0000313" key="4">
    <source>
        <dbReference type="Proteomes" id="UP000324632"/>
    </source>
</evidence>
<dbReference type="GO" id="GO:0002115">
    <property type="term" value="P:store-operated calcium entry"/>
    <property type="evidence" value="ECO:0007669"/>
    <property type="project" value="TreeGrafter"/>
</dbReference>
<evidence type="ECO:0000256" key="1">
    <source>
        <dbReference type="SAM" id="SignalP"/>
    </source>
</evidence>
<feature type="signal peptide" evidence="1">
    <location>
        <begin position="1"/>
        <end position="22"/>
    </location>
</feature>
<dbReference type="GO" id="GO:0005509">
    <property type="term" value="F:calcium ion binding"/>
    <property type="evidence" value="ECO:0007669"/>
    <property type="project" value="TreeGrafter"/>
</dbReference>
<evidence type="ECO:0000259" key="2">
    <source>
        <dbReference type="Pfam" id="PF25578"/>
    </source>
</evidence>
<sequence>MELSRLVTFWIVCLCCLWKSRADKFISLSTEPPPLDNGVSELCRIDEPLCQDENAILSFEAIRSIHKQMDDDANGNVDVSETDGCYHYNREV</sequence>
<accession>A0A5A9MUG8</accession>
<keyword evidence="4" id="KW-1185">Reference proteome</keyword>
<dbReference type="InterPro" id="IPR057835">
    <property type="entry name" value="EF-hand_STIM1/2"/>
</dbReference>
<evidence type="ECO:0000313" key="3">
    <source>
        <dbReference type="EMBL" id="KAA0701794.1"/>
    </source>
</evidence>
<gene>
    <name evidence="3" type="ORF">E1301_Tti016409</name>
</gene>
<dbReference type="PANTHER" id="PTHR15136:SF9">
    <property type="entry name" value="STROMAL INTERACTION MOLECULE 1"/>
    <property type="match status" value="1"/>
</dbReference>
<dbReference type="Proteomes" id="UP000324632">
    <property type="component" value="Chromosome 25"/>
</dbReference>
<organism evidence="3 4">
    <name type="scientific">Triplophysa tibetana</name>
    <dbReference type="NCBI Taxonomy" id="1572043"/>
    <lineage>
        <taxon>Eukaryota</taxon>
        <taxon>Metazoa</taxon>
        <taxon>Chordata</taxon>
        <taxon>Craniata</taxon>
        <taxon>Vertebrata</taxon>
        <taxon>Euteleostomi</taxon>
        <taxon>Actinopterygii</taxon>
        <taxon>Neopterygii</taxon>
        <taxon>Teleostei</taxon>
        <taxon>Ostariophysi</taxon>
        <taxon>Cypriniformes</taxon>
        <taxon>Nemacheilidae</taxon>
        <taxon>Triplophysa</taxon>
    </lineage>
</organism>
<dbReference type="EMBL" id="SOYY01000025">
    <property type="protein sequence ID" value="KAA0701794.1"/>
    <property type="molecule type" value="Genomic_DNA"/>
</dbReference>
<protein>
    <submittedName>
        <fullName evidence="3">Stromal interaction molecule 1</fullName>
    </submittedName>
</protein>
<dbReference type="GO" id="GO:0005783">
    <property type="term" value="C:endoplasmic reticulum"/>
    <property type="evidence" value="ECO:0007669"/>
    <property type="project" value="TreeGrafter"/>
</dbReference>
<dbReference type="Pfam" id="PF25578">
    <property type="entry name" value="EF-hand_STIM1"/>
    <property type="match status" value="1"/>
</dbReference>